<feature type="transmembrane region" description="Helical" evidence="7">
    <location>
        <begin position="337"/>
        <end position="358"/>
    </location>
</feature>
<dbReference type="eggNOG" id="COG1983">
    <property type="taxonomic scope" value="Bacteria"/>
</dbReference>
<comment type="subcellular location">
    <subcellularLocation>
        <location evidence="1">Cell membrane</location>
        <topology evidence="1">Single-pass membrane protein</topology>
    </subcellularLocation>
</comment>
<feature type="transmembrane region" description="Helical" evidence="7">
    <location>
        <begin position="147"/>
        <end position="163"/>
    </location>
</feature>
<reference evidence="9 10" key="1">
    <citation type="submission" date="2014-03" db="EMBL/GenBank/DDBJ databases">
        <title>Genomics of Bifidobacteria.</title>
        <authorList>
            <person name="Ventura M."/>
            <person name="Milani C."/>
            <person name="Lugli G.A."/>
        </authorList>
    </citation>
    <scope>NUCLEOTIDE SEQUENCE [LARGE SCALE GENOMIC DNA]</scope>
    <source>
        <strain evidence="9 10">LMG 10738</strain>
    </source>
</reference>
<feature type="compositionally biased region" description="Low complexity" evidence="6">
    <location>
        <begin position="209"/>
        <end position="223"/>
    </location>
</feature>
<feature type="transmembrane region" description="Helical" evidence="7">
    <location>
        <begin position="271"/>
        <end position="293"/>
    </location>
</feature>
<feature type="domain" description="Phage shock protein PspC N-terminal" evidence="8">
    <location>
        <begin position="50"/>
        <end position="105"/>
    </location>
</feature>
<dbReference type="AlphaFoldDB" id="A0A087ALZ4"/>
<dbReference type="InterPro" id="IPR007168">
    <property type="entry name" value="Phageshock_PspC_N"/>
</dbReference>
<dbReference type="PANTHER" id="PTHR33885:SF3">
    <property type="entry name" value="PHAGE SHOCK PROTEIN C"/>
    <property type="match status" value="1"/>
</dbReference>
<evidence type="ECO:0000259" key="8">
    <source>
        <dbReference type="Pfam" id="PF04024"/>
    </source>
</evidence>
<dbReference type="GO" id="GO:0005886">
    <property type="term" value="C:plasma membrane"/>
    <property type="evidence" value="ECO:0007669"/>
    <property type="project" value="UniProtKB-SubCell"/>
</dbReference>
<accession>A0A087ALZ4</accession>
<evidence type="ECO:0000256" key="3">
    <source>
        <dbReference type="ARBA" id="ARBA00022692"/>
    </source>
</evidence>
<evidence type="ECO:0000256" key="7">
    <source>
        <dbReference type="SAM" id="Phobius"/>
    </source>
</evidence>
<evidence type="ECO:0000256" key="5">
    <source>
        <dbReference type="ARBA" id="ARBA00023136"/>
    </source>
</evidence>
<sequence>MSNTNPDPRQPQGAAGQPYASPYTQDAAPQPQQPAPKPENRFFRWIRESRIMRTNDRVIAGVCGGIARTLGWNVTLVRVLMVIAVFFGGFGAILYALGWFLLPDEMTGTILCEEIFEGRWDWAFIGVILCVLIGGFVWTPWIPFGTGGLPASLFAMLAMYLLVDNGRRRFLAQPPMPGPGTGPSDGPAQPPRTPMGQPSVRPTSYAQNAAPATAVPRPAAAAQPAPPYPAGAPQAAAPRPVATPQAAAMPRPAAAAPRPAPQPRAARRPGAGAPLVLLVLGLVIASCAILSLYDRHFAITGTLQPTILYVGGVTAILGVIIIVLGIRGHRTGGLHPFAWIAMVVALCMVAAGTAYSTLMHVSMNPGGSYTRIVMDGPATIGSTKADMEKLAKGIAVEGHDYDKDILTIDLTDYAKHHQAHRVALNDGSDGMSNCPAGDVNIVATRAQVRVLLPQGCSWGEAEEHGGVITTGYTVTGGKHSVISGFNPFSGDFALIRVNTNSGERVDVSIPPFLSVHTGESQQYWDDFDDSFDDDDDDIYGDERWFDDSALNWFCDGVAVGSDGEVRFSEDANESVRKLVKDGGYWPCAVMANDAVAIPELVVSPNVLVGASVSIQYEGINDK</sequence>
<keyword evidence="2" id="KW-1003">Cell membrane</keyword>
<feature type="transmembrane region" description="Helical" evidence="7">
    <location>
        <begin position="79"/>
        <end position="102"/>
    </location>
</feature>
<evidence type="ECO:0000256" key="1">
    <source>
        <dbReference type="ARBA" id="ARBA00004162"/>
    </source>
</evidence>
<keyword evidence="4 7" id="KW-1133">Transmembrane helix</keyword>
<keyword evidence="5 7" id="KW-0472">Membrane</keyword>
<evidence type="ECO:0000313" key="9">
    <source>
        <dbReference type="EMBL" id="KFI59794.1"/>
    </source>
</evidence>
<dbReference type="PANTHER" id="PTHR33885">
    <property type="entry name" value="PHAGE SHOCK PROTEIN C"/>
    <property type="match status" value="1"/>
</dbReference>
<gene>
    <name evidence="9" type="ORF">BCUN_1561</name>
</gene>
<dbReference type="Proteomes" id="UP000029067">
    <property type="component" value="Unassembled WGS sequence"/>
</dbReference>
<keyword evidence="3 7" id="KW-0812">Transmembrane</keyword>
<feature type="transmembrane region" description="Helical" evidence="7">
    <location>
        <begin position="305"/>
        <end position="325"/>
    </location>
</feature>
<evidence type="ECO:0000256" key="2">
    <source>
        <dbReference type="ARBA" id="ARBA00022475"/>
    </source>
</evidence>
<feature type="region of interest" description="Disordered" evidence="6">
    <location>
        <begin position="172"/>
        <end position="267"/>
    </location>
</feature>
<evidence type="ECO:0000256" key="4">
    <source>
        <dbReference type="ARBA" id="ARBA00022989"/>
    </source>
</evidence>
<dbReference type="InterPro" id="IPR052027">
    <property type="entry name" value="PspC"/>
</dbReference>
<dbReference type="EMBL" id="JGYV01000024">
    <property type="protein sequence ID" value="KFI59794.1"/>
    <property type="molecule type" value="Genomic_DNA"/>
</dbReference>
<protein>
    <submittedName>
        <fullName evidence="9">Phage shock protein C, PspC</fullName>
    </submittedName>
</protein>
<evidence type="ECO:0000256" key="6">
    <source>
        <dbReference type="SAM" id="MobiDB-lite"/>
    </source>
</evidence>
<proteinExistence type="predicted"/>
<dbReference type="Pfam" id="PF04024">
    <property type="entry name" value="PspC"/>
    <property type="match status" value="1"/>
</dbReference>
<evidence type="ECO:0000313" key="10">
    <source>
        <dbReference type="Proteomes" id="UP000029067"/>
    </source>
</evidence>
<feature type="compositionally biased region" description="Low complexity" evidence="6">
    <location>
        <begin position="231"/>
        <end position="257"/>
    </location>
</feature>
<dbReference type="STRING" id="1688.BCUN_1561"/>
<comment type="caution">
    <text evidence="9">The sequence shown here is derived from an EMBL/GenBank/DDBJ whole genome shotgun (WGS) entry which is preliminary data.</text>
</comment>
<keyword evidence="10" id="KW-1185">Reference proteome</keyword>
<dbReference type="RefSeq" id="WP_034258646.1">
    <property type="nucleotide sequence ID" value="NZ_JGYV01000024.1"/>
</dbReference>
<name>A0A087ALZ4_9BIFI</name>
<dbReference type="OrthoDB" id="7359894at2"/>
<organism evidence="9 10">
    <name type="scientific">Bifidobacterium cuniculi</name>
    <dbReference type="NCBI Taxonomy" id="1688"/>
    <lineage>
        <taxon>Bacteria</taxon>
        <taxon>Bacillati</taxon>
        <taxon>Actinomycetota</taxon>
        <taxon>Actinomycetes</taxon>
        <taxon>Bifidobacteriales</taxon>
        <taxon>Bifidobacteriaceae</taxon>
        <taxon>Bifidobacterium</taxon>
    </lineage>
</organism>
<feature type="region of interest" description="Disordered" evidence="6">
    <location>
        <begin position="1"/>
        <end position="39"/>
    </location>
</feature>
<feature type="transmembrane region" description="Helical" evidence="7">
    <location>
        <begin position="122"/>
        <end position="141"/>
    </location>
</feature>